<evidence type="ECO:0000313" key="2">
    <source>
        <dbReference type="Proteomes" id="UP001152649"/>
    </source>
</evidence>
<dbReference type="Pfam" id="PF13430">
    <property type="entry name" value="DUF4112"/>
    <property type="match status" value="1"/>
</dbReference>
<proteinExistence type="predicted"/>
<organism evidence="1 2">
    <name type="scientific">Penicillium salamii</name>
    <dbReference type="NCBI Taxonomy" id="1612424"/>
    <lineage>
        <taxon>Eukaryota</taxon>
        <taxon>Fungi</taxon>
        <taxon>Dikarya</taxon>
        <taxon>Ascomycota</taxon>
        <taxon>Pezizomycotina</taxon>
        <taxon>Eurotiomycetes</taxon>
        <taxon>Eurotiomycetidae</taxon>
        <taxon>Eurotiales</taxon>
        <taxon>Aspergillaceae</taxon>
        <taxon>Penicillium</taxon>
    </lineage>
</organism>
<dbReference type="PANTHER" id="PTHR35519:SF2">
    <property type="entry name" value="PH DOMAIN PROTEIN"/>
    <property type="match status" value="1"/>
</dbReference>
<keyword evidence="2" id="KW-1185">Reference proteome</keyword>
<dbReference type="OrthoDB" id="2103474at2759"/>
<dbReference type="AlphaFoldDB" id="A0A9W4NJW8"/>
<gene>
    <name evidence="1" type="ORF">PSALAMII_LOCUS6431</name>
</gene>
<evidence type="ECO:0000313" key="1">
    <source>
        <dbReference type="EMBL" id="CAG8388045.1"/>
    </source>
</evidence>
<comment type="caution">
    <text evidence="1">The sequence shown here is derived from an EMBL/GenBank/DDBJ whole genome shotgun (WGS) entry which is preliminary data.</text>
</comment>
<dbReference type="InterPro" id="IPR025187">
    <property type="entry name" value="DUF4112"/>
</dbReference>
<reference evidence="1" key="1">
    <citation type="submission" date="2021-07" db="EMBL/GenBank/DDBJ databases">
        <authorList>
            <person name="Branca A.L. A."/>
        </authorList>
    </citation>
    <scope>NUCLEOTIDE SEQUENCE</scope>
</reference>
<dbReference type="Proteomes" id="UP001152649">
    <property type="component" value="Unassembled WGS sequence"/>
</dbReference>
<sequence length="236" mass="25351">MSKASLDLAAKRLRGCTGKNHVSAEDIHPKGQQASRFGFDVEKQIPTCRKATPSGLSENDSEVLSKVKRRAYQLDYALFNFCGIHFGWGSVIGLVPLIGDASDTALAIMVVRSCGEIDGGLPADLRLKMMGNVILDLLIGLCPLVGDLADAIYKANIRNAHILETYLCGKDAEGASNQSERLEQSAEVDHSLCDAFVRQGREDVGDKPLAGKDVRLSSLGAIRNADPEASTRIEPA</sequence>
<name>A0A9W4NJW8_9EURO</name>
<accession>A0A9W4NJW8</accession>
<dbReference type="EMBL" id="CAJVPG010000288">
    <property type="protein sequence ID" value="CAG8388045.1"/>
    <property type="molecule type" value="Genomic_DNA"/>
</dbReference>
<dbReference type="PANTHER" id="PTHR35519">
    <property type="entry name" value="MEMBRANE PROTEINS"/>
    <property type="match status" value="1"/>
</dbReference>
<protein>
    <submittedName>
        <fullName evidence="1">Uncharacterized protein</fullName>
    </submittedName>
</protein>